<dbReference type="AlphaFoldDB" id="A0A410FW98"/>
<evidence type="ECO:0000256" key="6">
    <source>
        <dbReference type="ARBA" id="ARBA00022842"/>
    </source>
</evidence>
<feature type="binding site" evidence="8">
    <location>
        <position position="496"/>
    </location>
    <ligand>
        <name>Mg(2+)</name>
        <dbReference type="ChEBI" id="CHEBI:18420"/>
    </ligand>
</feature>
<comment type="cofactor">
    <cofactor evidence="8">
        <name>Mg(2+)</name>
        <dbReference type="ChEBI" id="CHEBI:18420"/>
    </cofactor>
</comment>
<dbReference type="InterPro" id="IPR001247">
    <property type="entry name" value="ExoRNase_PH_dom1"/>
</dbReference>
<name>A0A410FW98_BIPS1</name>
<dbReference type="InterPro" id="IPR036612">
    <property type="entry name" value="KH_dom_type_1_sf"/>
</dbReference>
<dbReference type="GO" id="GO:0006402">
    <property type="term" value="P:mRNA catabolic process"/>
    <property type="evidence" value="ECO:0007669"/>
    <property type="project" value="UniProtKB-UniRule"/>
</dbReference>
<dbReference type="CDD" id="cd11364">
    <property type="entry name" value="RNase_PH_PNPase_2"/>
    <property type="match status" value="1"/>
</dbReference>
<dbReference type="Pfam" id="PF00013">
    <property type="entry name" value="KH_1"/>
    <property type="match status" value="1"/>
</dbReference>
<proteinExistence type="inferred from homology"/>
<keyword evidence="6 8" id="KW-0460">Magnesium</keyword>
<dbReference type="HAMAP" id="MF_01595">
    <property type="entry name" value="PNPase"/>
    <property type="match status" value="1"/>
</dbReference>
<evidence type="ECO:0000313" key="10">
    <source>
        <dbReference type="EMBL" id="QAA77336.1"/>
    </source>
</evidence>
<feature type="domain" description="S1 motif" evidence="9">
    <location>
        <begin position="703"/>
        <end position="769"/>
    </location>
</feature>
<dbReference type="Proteomes" id="UP000287233">
    <property type="component" value="Chromosome"/>
</dbReference>
<dbReference type="SMART" id="SM00316">
    <property type="entry name" value="S1"/>
    <property type="match status" value="2"/>
</dbReference>
<dbReference type="GO" id="GO:0003723">
    <property type="term" value="F:RNA binding"/>
    <property type="evidence" value="ECO:0007669"/>
    <property type="project" value="UniProtKB-UniRule"/>
</dbReference>
<dbReference type="CDD" id="cd02393">
    <property type="entry name" value="KH-I_PNPase"/>
    <property type="match status" value="1"/>
</dbReference>
<comment type="catalytic activity">
    <reaction evidence="8">
        <text>RNA(n+1) + phosphate = RNA(n) + a ribonucleoside 5'-diphosphate</text>
        <dbReference type="Rhea" id="RHEA:22096"/>
        <dbReference type="Rhea" id="RHEA-COMP:14527"/>
        <dbReference type="Rhea" id="RHEA-COMP:17342"/>
        <dbReference type="ChEBI" id="CHEBI:43474"/>
        <dbReference type="ChEBI" id="CHEBI:57930"/>
        <dbReference type="ChEBI" id="CHEBI:140395"/>
        <dbReference type="EC" id="2.7.7.8"/>
    </reaction>
</comment>
<dbReference type="Gene3D" id="3.30.1370.10">
    <property type="entry name" value="K Homology domain, type 1"/>
    <property type="match status" value="1"/>
</dbReference>
<dbReference type="PROSITE" id="PS50126">
    <property type="entry name" value="S1"/>
    <property type="match status" value="2"/>
</dbReference>
<evidence type="ECO:0000256" key="8">
    <source>
        <dbReference type="HAMAP-Rule" id="MF_01595"/>
    </source>
</evidence>
<gene>
    <name evidence="8" type="primary">pnp</name>
    <name evidence="10" type="ORF">BIP78_1570</name>
</gene>
<dbReference type="InterPro" id="IPR012340">
    <property type="entry name" value="NA-bd_OB-fold"/>
</dbReference>
<dbReference type="SUPFAM" id="SSF54791">
    <property type="entry name" value="Eukaryotic type KH-domain (KH-domain type I)"/>
    <property type="match status" value="1"/>
</dbReference>
<dbReference type="PIRSF" id="PIRSF005499">
    <property type="entry name" value="PNPase"/>
    <property type="match status" value="1"/>
</dbReference>
<dbReference type="InterPro" id="IPR036345">
    <property type="entry name" value="ExoRNase_PH_dom2_sf"/>
</dbReference>
<evidence type="ECO:0000313" key="11">
    <source>
        <dbReference type="Proteomes" id="UP000287233"/>
    </source>
</evidence>
<dbReference type="SMART" id="SM00322">
    <property type="entry name" value="KH"/>
    <property type="match status" value="1"/>
</dbReference>
<dbReference type="PANTHER" id="PTHR11252">
    <property type="entry name" value="POLYRIBONUCLEOTIDE NUCLEOTIDYLTRANSFERASE"/>
    <property type="match status" value="1"/>
</dbReference>
<dbReference type="NCBIfam" id="NF008805">
    <property type="entry name" value="PRK11824.1"/>
    <property type="match status" value="1"/>
</dbReference>
<keyword evidence="5 8" id="KW-0479">Metal-binding</keyword>
<keyword evidence="7 8" id="KW-0694">RNA-binding</keyword>
<evidence type="ECO:0000256" key="2">
    <source>
        <dbReference type="ARBA" id="ARBA00022490"/>
    </source>
</evidence>
<dbReference type="InterPro" id="IPR020568">
    <property type="entry name" value="Ribosomal_Su5_D2-typ_SF"/>
</dbReference>
<protein>
    <recommendedName>
        <fullName evidence="8">Polyribonucleotide nucleotidyltransferase</fullName>
        <ecNumber evidence="8">2.7.7.8</ecNumber>
    </recommendedName>
    <alternativeName>
        <fullName evidence="8">Polynucleotide phosphorylase</fullName>
        <shortName evidence="8">PNPase</shortName>
    </alternativeName>
</protein>
<keyword evidence="4 8" id="KW-0548">Nucleotidyltransferase</keyword>
<dbReference type="EMBL" id="CP034928">
    <property type="protein sequence ID" value="QAA77336.1"/>
    <property type="molecule type" value="Genomic_DNA"/>
</dbReference>
<dbReference type="InterPro" id="IPR036456">
    <property type="entry name" value="PNPase_PH_RNA-bd_sf"/>
</dbReference>
<accession>A0A410FW98</accession>
<evidence type="ECO:0000256" key="3">
    <source>
        <dbReference type="ARBA" id="ARBA00022679"/>
    </source>
</evidence>
<dbReference type="GO" id="GO:0000287">
    <property type="term" value="F:magnesium ion binding"/>
    <property type="evidence" value="ECO:0007669"/>
    <property type="project" value="UniProtKB-UniRule"/>
</dbReference>
<evidence type="ECO:0000256" key="1">
    <source>
        <dbReference type="ARBA" id="ARBA00007404"/>
    </source>
</evidence>
<keyword evidence="2 8" id="KW-0963">Cytoplasm</keyword>
<dbReference type="InterPro" id="IPR027408">
    <property type="entry name" value="PNPase/RNase_PH_dom_sf"/>
</dbReference>
<dbReference type="Pfam" id="PF03726">
    <property type="entry name" value="PNPase"/>
    <property type="match status" value="1"/>
</dbReference>
<dbReference type="Gene3D" id="2.40.50.140">
    <property type="entry name" value="Nucleic acid-binding proteins"/>
    <property type="match status" value="2"/>
</dbReference>
<dbReference type="InterPro" id="IPR015848">
    <property type="entry name" value="PNPase_PH_RNA-bd_bac/org-type"/>
</dbReference>
<dbReference type="SUPFAM" id="SSF46915">
    <property type="entry name" value="Polynucleotide phosphorylase/guanosine pentaphosphate synthase (PNPase/GPSI), domain 3"/>
    <property type="match status" value="1"/>
</dbReference>
<feature type="binding site" evidence="8">
    <location>
        <position position="490"/>
    </location>
    <ligand>
        <name>Mg(2+)</name>
        <dbReference type="ChEBI" id="CHEBI:18420"/>
    </ligand>
</feature>
<dbReference type="InterPro" id="IPR004088">
    <property type="entry name" value="KH_dom_type_1"/>
</dbReference>
<dbReference type="KEGG" id="bih:BIP78_1570"/>
<dbReference type="PANTHER" id="PTHR11252:SF0">
    <property type="entry name" value="POLYRIBONUCLEOTIDE NUCLEOTIDYLTRANSFERASE 1, MITOCHONDRIAL"/>
    <property type="match status" value="1"/>
</dbReference>
<dbReference type="PROSITE" id="PS50084">
    <property type="entry name" value="KH_TYPE_1"/>
    <property type="match status" value="1"/>
</dbReference>
<dbReference type="GO" id="GO:0006396">
    <property type="term" value="P:RNA processing"/>
    <property type="evidence" value="ECO:0007669"/>
    <property type="project" value="InterPro"/>
</dbReference>
<dbReference type="GO" id="GO:0000175">
    <property type="term" value="F:3'-5'-RNA exonuclease activity"/>
    <property type="evidence" value="ECO:0007669"/>
    <property type="project" value="TreeGrafter"/>
</dbReference>
<dbReference type="FunFam" id="3.30.1370.10:FF:000001">
    <property type="entry name" value="Polyribonucleotide nucleotidyltransferase"/>
    <property type="match status" value="1"/>
</dbReference>
<dbReference type="Pfam" id="PF03725">
    <property type="entry name" value="RNase_PH_C"/>
    <property type="match status" value="2"/>
</dbReference>
<evidence type="ECO:0000256" key="7">
    <source>
        <dbReference type="ARBA" id="ARBA00022884"/>
    </source>
</evidence>
<dbReference type="NCBIfam" id="TIGR03591">
    <property type="entry name" value="polynuc_phos"/>
    <property type="match status" value="1"/>
</dbReference>
<dbReference type="SUPFAM" id="SSF50249">
    <property type="entry name" value="Nucleic acid-binding proteins"/>
    <property type="match status" value="2"/>
</dbReference>
<dbReference type="InterPro" id="IPR003029">
    <property type="entry name" value="S1_domain"/>
</dbReference>
<comment type="similarity">
    <text evidence="1 8">Belongs to the polyribonucleotide nucleotidyltransferase family.</text>
</comment>
<dbReference type="Gene3D" id="3.30.230.70">
    <property type="entry name" value="GHMP Kinase, N-terminal domain"/>
    <property type="match status" value="2"/>
</dbReference>
<dbReference type="GO" id="GO:0005829">
    <property type="term" value="C:cytosol"/>
    <property type="evidence" value="ECO:0007669"/>
    <property type="project" value="TreeGrafter"/>
</dbReference>
<dbReference type="FunFam" id="3.30.230.70:FF:000001">
    <property type="entry name" value="Polyribonucleotide nucleotidyltransferase"/>
    <property type="match status" value="1"/>
</dbReference>
<comment type="subcellular location">
    <subcellularLocation>
        <location evidence="8">Cytoplasm</location>
    </subcellularLocation>
</comment>
<comment type="function">
    <text evidence="8">Involved in mRNA degradation. Catalyzes the phosphorolysis of single-stranded polyribonucleotides processively in the 3'- to 5'-direction.</text>
</comment>
<organism evidence="10 11">
    <name type="scientific">Bipolaricaulis sibiricus</name>
    <dbReference type="NCBI Taxonomy" id="2501609"/>
    <lineage>
        <taxon>Bacteria</taxon>
        <taxon>Candidatus Bipolaricaulota</taxon>
        <taxon>Candidatus Bipolaricaulia</taxon>
        <taxon>Candidatus Bipolaricaulales</taxon>
        <taxon>Candidatus Bipolaricaulaceae</taxon>
        <taxon>Candidatus Bipolaricaulis</taxon>
    </lineage>
</organism>
<dbReference type="SUPFAM" id="SSF54211">
    <property type="entry name" value="Ribosomal protein S5 domain 2-like"/>
    <property type="match status" value="2"/>
</dbReference>
<dbReference type="InterPro" id="IPR004087">
    <property type="entry name" value="KH_dom"/>
</dbReference>
<dbReference type="EC" id="2.7.7.8" evidence="8"/>
<keyword evidence="3 8" id="KW-0808">Transferase</keyword>
<evidence type="ECO:0000256" key="5">
    <source>
        <dbReference type="ARBA" id="ARBA00022723"/>
    </source>
</evidence>
<evidence type="ECO:0000256" key="4">
    <source>
        <dbReference type="ARBA" id="ARBA00022695"/>
    </source>
</evidence>
<dbReference type="FunFam" id="3.30.230.70:FF:000002">
    <property type="entry name" value="Polyribonucleotide nucleotidyltransferase"/>
    <property type="match status" value="1"/>
</dbReference>
<dbReference type="Pfam" id="PF01138">
    <property type="entry name" value="RNase_PH"/>
    <property type="match status" value="2"/>
</dbReference>
<dbReference type="GO" id="GO:0004654">
    <property type="term" value="F:polyribonucleotide nucleotidyltransferase activity"/>
    <property type="evidence" value="ECO:0007669"/>
    <property type="project" value="UniProtKB-UniRule"/>
</dbReference>
<reference evidence="11" key="1">
    <citation type="submission" date="2018-12" db="EMBL/GenBank/DDBJ databases">
        <title>Complete genome sequence of an uncultured bacterium of the candidate phylum Bipolaricaulota.</title>
        <authorList>
            <person name="Kadnikov V.V."/>
            <person name="Mardanov A.V."/>
            <person name="Beletsky A.V."/>
            <person name="Frank Y.A."/>
            <person name="Karnachuk O.V."/>
            <person name="Ravin N.V."/>
        </authorList>
    </citation>
    <scope>NUCLEOTIDE SEQUENCE [LARGE SCALE GENOMIC DNA]</scope>
</reference>
<dbReference type="InterPro" id="IPR012162">
    <property type="entry name" value="PNPase"/>
</dbReference>
<feature type="domain" description="S1 motif" evidence="9">
    <location>
        <begin position="626"/>
        <end position="694"/>
    </location>
</feature>
<evidence type="ECO:0000259" key="9">
    <source>
        <dbReference type="PROSITE" id="PS50126"/>
    </source>
</evidence>
<dbReference type="SUPFAM" id="SSF55666">
    <property type="entry name" value="Ribonuclease PH domain 2-like"/>
    <property type="match status" value="2"/>
</dbReference>
<dbReference type="InterPro" id="IPR015847">
    <property type="entry name" value="ExoRNase_PH_dom2"/>
</dbReference>
<sequence>MPELETTLAGRTLRLESGTIARQADAAVLATWGDTKVLVTVVCQPTTQEFDYFPLRVDFEERFYAGGKIPGGFFKREGRPSDEAVLSARLIDRPIRPLFPDGYREEVHIVATVLSAERDAPPDVVALLGASAALSISPAPFEGPVAAVRLGIDGDQIVAHPSDEVREEGRMDIVVAGTRSTVTMVEGHMREVADERVVEAIESAHTVIQELIAFQEKFAALHTVSKRTATPPTAEALTIREKVKELVWSRLPELRAAPTKLARERQAAELAAEAATAVAAGYPEEKRTSVAALAKALFDDVYREFARRAILDRGERMDGRRPDELRPIRIQVGLLPRVHGSCLFTRGETQSLGTCTLGATRRDAQIVDLMMEDGLKRFMLHYNFPPYATGEAGRIGSPSRRAIGHGRLAEGALLAVLPSDDEFPYIIRVVSEITESNGSSSMASVCSGALAMMDAGVPLKRPVAGVAMGLVGDESSGKYVILTDILGLEDHYGDMDFKVAGTREGVTAFQLDVKTGGITPPLMRQAMDQARRARLAILDQMEAALPRPRPSLSPYAPCLDVVKINPEKIGAIIGPGGRVIRKLQEDTGTEIDIEDDGTVKIVGDSADAVALARQAIEELTAEIEVGMTFHAKVVRIAPFGAFVELRPGVDGLVHISNLSDGYVKKVEDVVRLGDEILVEVIETDENGRIRCKAVQEKPKLKAGDIISGQVTNVVDYGVFVEIAPGVRGLVHKSRLGTQAEPAEVAKKGDRMLVEILEIEEQGRYKLRRVLPAGPSEHGA</sequence>
<dbReference type="Pfam" id="PF00575">
    <property type="entry name" value="S1"/>
    <property type="match status" value="2"/>
</dbReference>